<feature type="signal peptide" evidence="2">
    <location>
        <begin position="1"/>
        <end position="44"/>
    </location>
</feature>
<feature type="region of interest" description="Disordered" evidence="1">
    <location>
        <begin position="1"/>
        <end position="21"/>
    </location>
</feature>
<accession>A0ABN1CFN8</accession>
<dbReference type="PROSITE" id="PS51318">
    <property type="entry name" value="TAT"/>
    <property type="match status" value="1"/>
</dbReference>
<gene>
    <name evidence="4" type="ORF">GCM10010390_20580</name>
</gene>
<proteinExistence type="predicted"/>
<evidence type="ECO:0000313" key="5">
    <source>
        <dbReference type="Proteomes" id="UP001501576"/>
    </source>
</evidence>
<dbReference type="Proteomes" id="UP001501576">
    <property type="component" value="Unassembled WGS sequence"/>
</dbReference>
<organism evidence="4 5">
    <name type="scientific">Streptomyces mordarskii</name>
    <dbReference type="NCBI Taxonomy" id="1226758"/>
    <lineage>
        <taxon>Bacteria</taxon>
        <taxon>Bacillati</taxon>
        <taxon>Actinomycetota</taxon>
        <taxon>Actinomycetes</taxon>
        <taxon>Kitasatosporales</taxon>
        <taxon>Streptomycetaceae</taxon>
        <taxon>Streptomyces</taxon>
    </lineage>
</organism>
<dbReference type="InterPro" id="IPR006311">
    <property type="entry name" value="TAT_signal"/>
</dbReference>
<evidence type="ECO:0000256" key="1">
    <source>
        <dbReference type="SAM" id="MobiDB-lite"/>
    </source>
</evidence>
<sequence length="298" mass="32991">MTRREQIRRSRPSRPSRPSRLSRWQVTGWTAGLAAALATASAGATPAASAEVLPDPRPLGAKVFQGWAFDTCHAPSLATLRAWNSSRYRAVGVYYAGRGRACASQPNLTVSWMRGVKSMKWRVLPIFVGSQAPCVRSTNKKHVPIGNKPVSQGRAEGKDAVARAKALSLKKRSALYLDMEAYDLTKTSCAAKTLSFIRGWNREVRSRGFFPGFYSSAESGVRHLEQARRAGVHDLPSAMWFARWKGKPSLYGEPTLAKSAWNPHRRIHQYKGNVDVTHGGRKLRIDRNKVDAPVAIIK</sequence>
<dbReference type="SUPFAM" id="SSF51445">
    <property type="entry name" value="(Trans)glycosidases"/>
    <property type="match status" value="1"/>
</dbReference>
<reference evidence="4 5" key="1">
    <citation type="journal article" date="2019" name="Int. J. Syst. Evol. Microbiol.">
        <title>The Global Catalogue of Microorganisms (GCM) 10K type strain sequencing project: providing services to taxonomists for standard genome sequencing and annotation.</title>
        <authorList>
            <consortium name="The Broad Institute Genomics Platform"/>
            <consortium name="The Broad Institute Genome Sequencing Center for Infectious Disease"/>
            <person name="Wu L."/>
            <person name="Ma J."/>
        </authorList>
    </citation>
    <scope>NUCLEOTIDE SEQUENCE [LARGE SCALE GENOMIC DNA]</scope>
    <source>
        <strain evidence="4 5">JCM 5052</strain>
    </source>
</reference>
<dbReference type="InterPro" id="IPR017853">
    <property type="entry name" value="GH"/>
</dbReference>
<dbReference type="Pfam" id="PF08924">
    <property type="entry name" value="Rv2525c_GlyHyd-like"/>
    <property type="match status" value="1"/>
</dbReference>
<keyword evidence="2" id="KW-0732">Signal</keyword>
<protein>
    <recommendedName>
        <fullName evidence="3">Rv2525c-like glycoside hydrolase-like domain-containing protein</fullName>
    </recommendedName>
</protein>
<comment type="caution">
    <text evidence="4">The sequence shown here is derived from an EMBL/GenBank/DDBJ whole genome shotgun (WGS) entry which is preliminary data.</text>
</comment>
<feature type="domain" description="Rv2525c-like glycoside hydrolase-like" evidence="3">
    <location>
        <begin position="82"/>
        <end position="290"/>
    </location>
</feature>
<dbReference type="Gene3D" id="3.20.20.80">
    <property type="entry name" value="Glycosidases"/>
    <property type="match status" value="1"/>
</dbReference>
<dbReference type="EMBL" id="BAAABZ010000013">
    <property type="protein sequence ID" value="GAA0518207.1"/>
    <property type="molecule type" value="Genomic_DNA"/>
</dbReference>
<evidence type="ECO:0000259" key="3">
    <source>
        <dbReference type="Pfam" id="PF08924"/>
    </source>
</evidence>
<name>A0ABN1CFN8_9ACTN</name>
<feature type="chain" id="PRO_5047041024" description="Rv2525c-like glycoside hydrolase-like domain-containing protein" evidence="2">
    <location>
        <begin position="45"/>
        <end position="298"/>
    </location>
</feature>
<evidence type="ECO:0000256" key="2">
    <source>
        <dbReference type="SAM" id="SignalP"/>
    </source>
</evidence>
<dbReference type="RefSeq" id="WP_125758509.1">
    <property type="nucleotide sequence ID" value="NZ_BAAABZ010000013.1"/>
</dbReference>
<evidence type="ECO:0000313" key="4">
    <source>
        <dbReference type="EMBL" id="GAA0518207.1"/>
    </source>
</evidence>
<keyword evidence="5" id="KW-1185">Reference proteome</keyword>
<dbReference type="InterPro" id="IPR015020">
    <property type="entry name" value="Rv2525c-like_Glyco_Hydro-like"/>
</dbReference>